<dbReference type="SMART" id="SM00564">
    <property type="entry name" value="PQQ"/>
    <property type="match status" value="5"/>
</dbReference>
<dbReference type="InterPro" id="IPR015943">
    <property type="entry name" value="WD40/YVTN_repeat-like_dom_sf"/>
</dbReference>
<comment type="caution">
    <text evidence="3">The sequence shown here is derived from an EMBL/GenBank/DDBJ whole genome shotgun (WGS) entry which is preliminary data.</text>
</comment>
<keyword evidence="4" id="KW-1185">Reference proteome</keyword>
<dbReference type="SUPFAM" id="SSF50998">
    <property type="entry name" value="Quinoprotein alcohol dehydrogenase-like"/>
    <property type="match status" value="1"/>
</dbReference>
<dbReference type="Gene3D" id="2.130.10.10">
    <property type="entry name" value="YVTN repeat-like/Quinoprotein amine dehydrogenase"/>
    <property type="match status" value="1"/>
</dbReference>
<feature type="compositionally biased region" description="Polar residues" evidence="1">
    <location>
        <begin position="44"/>
        <end position="57"/>
    </location>
</feature>
<proteinExistence type="predicted"/>
<dbReference type="Gene3D" id="2.40.128.630">
    <property type="match status" value="1"/>
</dbReference>
<dbReference type="OrthoDB" id="169171at2157"/>
<organism evidence="3 4">
    <name type="scientific">Natronococcus pandeyae</name>
    <dbReference type="NCBI Taxonomy" id="2055836"/>
    <lineage>
        <taxon>Archaea</taxon>
        <taxon>Methanobacteriati</taxon>
        <taxon>Methanobacteriota</taxon>
        <taxon>Stenosarchaea group</taxon>
        <taxon>Halobacteria</taxon>
        <taxon>Halobacteriales</taxon>
        <taxon>Natrialbaceae</taxon>
        <taxon>Natronococcus</taxon>
    </lineage>
</organism>
<dbReference type="RefSeq" id="WP_148857516.1">
    <property type="nucleotide sequence ID" value="NZ_PHNJ01000003.1"/>
</dbReference>
<evidence type="ECO:0000259" key="2">
    <source>
        <dbReference type="Pfam" id="PF13360"/>
    </source>
</evidence>
<reference evidence="3" key="1">
    <citation type="submission" date="2017-11" db="EMBL/GenBank/DDBJ databases">
        <authorList>
            <person name="Kajale S.C."/>
            <person name="Sharma A."/>
        </authorList>
    </citation>
    <scope>NUCLEOTIDE SEQUENCE</scope>
    <source>
        <strain evidence="3">LS1_42</strain>
    </source>
</reference>
<protein>
    <submittedName>
        <fullName evidence="3">Pyrrolo-quinoline quinone</fullName>
    </submittedName>
</protein>
<dbReference type="PANTHER" id="PTHR34512:SF30">
    <property type="entry name" value="OUTER MEMBRANE PROTEIN ASSEMBLY FACTOR BAMB"/>
    <property type="match status" value="1"/>
</dbReference>
<dbReference type="Pfam" id="PF13360">
    <property type="entry name" value="PQQ_2"/>
    <property type="match status" value="2"/>
</dbReference>
<evidence type="ECO:0000313" key="4">
    <source>
        <dbReference type="Proteomes" id="UP000766904"/>
    </source>
</evidence>
<dbReference type="InterPro" id="IPR018391">
    <property type="entry name" value="PQQ_b-propeller_rpt"/>
</dbReference>
<feature type="domain" description="Pyrrolo-quinoline quinone repeat" evidence="2">
    <location>
        <begin position="236"/>
        <end position="374"/>
    </location>
</feature>
<evidence type="ECO:0000313" key="3">
    <source>
        <dbReference type="EMBL" id="TYL39368.1"/>
    </source>
</evidence>
<dbReference type="InterPro" id="IPR011047">
    <property type="entry name" value="Quinoprotein_ADH-like_sf"/>
</dbReference>
<feature type="region of interest" description="Disordered" evidence="1">
    <location>
        <begin position="30"/>
        <end position="62"/>
    </location>
</feature>
<dbReference type="Proteomes" id="UP000766904">
    <property type="component" value="Unassembled WGS sequence"/>
</dbReference>
<dbReference type="PANTHER" id="PTHR34512">
    <property type="entry name" value="CELL SURFACE PROTEIN"/>
    <property type="match status" value="1"/>
</dbReference>
<feature type="domain" description="Pyrrolo-quinoline quinone repeat" evidence="2">
    <location>
        <begin position="92"/>
        <end position="191"/>
    </location>
</feature>
<gene>
    <name evidence="3" type="ORF">CV102_08850</name>
</gene>
<evidence type="ECO:0000256" key="1">
    <source>
        <dbReference type="SAM" id="MobiDB-lite"/>
    </source>
</evidence>
<sequence>MADWKRRSVLAAGAALSTSGILASIGAAETGSDNGRVSVEKSDGWSSHGGTTGNTRYVPSESGFSKPDTIAWQYDETGNVTAVDGMVYLQTDGEVHAIDANDGSNVWTSTNGHNNRTPAVANGTVYVTGEQLTAIDAESGSVRWSEAFGSDASVSAPLVTFETVYAAVDGSLYAFDATDGSLRWEHESVTVTSRTFDDDDPVETNYVFNTSAESIAATEEAVWALLDERRSEADIDADAIVAIDPLSGEIQWADRLEPGNFTNSLTVADGALYVSNKTEEGVTALESDTGETVAHISDALMTAANNGQVVTRGRHSLKLTGPETSWERNGTYSYGPPTIVGETIVIAHSLRGPSMPDELVGIDLGDGNDEWQFTFDESQWMDGFDIECVVDDGMLYVNRKDGLTALCSAR</sequence>
<name>A0A8J8TRB4_9EURY</name>
<dbReference type="EMBL" id="PHNJ01000003">
    <property type="protein sequence ID" value="TYL39368.1"/>
    <property type="molecule type" value="Genomic_DNA"/>
</dbReference>
<dbReference type="AlphaFoldDB" id="A0A8J8TRB4"/>
<dbReference type="InterPro" id="IPR002372">
    <property type="entry name" value="PQQ_rpt_dom"/>
</dbReference>
<accession>A0A8J8TRB4</accession>